<dbReference type="Pfam" id="PF10021">
    <property type="entry name" value="PARG_cat_microb"/>
    <property type="match status" value="1"/>
</dbReference>
<gene>
    <name evidence="3" type="ORF">TRAPUB_1655</name>
</gene>
<dbReference type="Proteomes" id="UP000184267">
    <property type="component" value="Unassembled WGS sequence"/>
</dbReference>
<sequence>MAKQRTRTRRRQRGRRASTPSTPMDQFKAKQVVAAEAKRQTMKKRKAKSNAKATQQDGQSSALLVQAARRARRERWAQIAEETRQVVLGDGKYVEERRAPSVPSAVAQSSQGQVFSSVTHIHHDISASILLSRQGTVFYPHYSPDLAEWKKYLPAMPHPPATIRFISNSTLTAARQLAAARGQPYAQSTDIGVLSFASPKRSGGGYLHGGDEQEETIARLSTLVASLDAPVAKDFYKEHRNFRSSDGSGLHDHSMVYSPSVVVFRRDADDTTFTDHAPIFDLPGGNDDLGGEFISPYVINVLSAVPVNAAAVRAKHDIEPGKENLFEDGIRSVMKERMARALRAFELTGNKILVLGAFGCGTCENKVEMVAEIWAELLVCGETVNDVRYEARFKNSFEQIVFAVPRKMSDSFQKAFSNRELIERVNGAMSPVPNA</sequence>
<feature type="domain" description="Microbial-type PARG catalytic" evidence="2">
    <location>
        <begin position="122"/>
        <end position="265"/>
    </location>
</feature>
<dbReference type="Gene3D" id="3.40.220.10">
    <property type="entry name" value="Leucine Aminopeptidase, subunit E, domain 1"/>
    <property type="match status" value="1"/>
</dbReference>
<reference evidence="3 4" key="1">
    <citation type="submission" date="2016-10" db="EMBL/GenBank/DDBJ databases">
        <title>Genome sequence of the basidiomycete white-rot fungus Trametes pubescens.</title>
        <authorList>
            <person name="Makela M.R."/>
            <person name="Granchi Z."/>
            <person name="Peng M."/>
            <person name="De Vries R.P."/>
            <person name="Grigoriev I."/>
            <person name="Riley R."/>
            <person name="Hilden K."/>
        </authorList>
    </citation>
    <scope>NUCLEOTIDE SEQUENCE [LARGE SCALE GENOMIC DNA]</scope>
    <source>
        <strain evidence="3 4">FBCC735</strain>
    </source>
</reference>
<dbReference type="AlphaFoldDB" id="A0A1M2VIS1"/>
<organism evidence="3 4">
    <name type="scientific">Trametes pubescens</name>
    <name type="common">White-rot fungus</name>
    <dbReference type="NCBI Taxonomy" id="154538"/>
    <lineage>
        <taxon>Eukaryota</taxon>
        <taxon>Fungi</taxon>
        <taxon>Dikarya</taxon>
        <taxon>Basidiomycota</taxon>
        <taxon>Agaricomycotina</taxon>
        <taxon>Agaricomycetes</taxon>
        <taxon>Polyporales</taxon>
        <taxon>Polyporaceae</taxon>
        <taxon>Trametes</taxon>
    </lineage>
</organism>
<evidence type="ECO:0000313" key="3">
    <source>
        <dbReference type="EMBL" id="OJT07470.1"/>
    </source>
</evidence>
<accession>A0A1M2VIS1</accession>
<feature type="compositionally biased region" description="Basic residues" evidence="1">
    <location>
        <begin position="40"/>
        <end position="49"/>
    </location>
</feature>
<proteinExistence type="predicted"/>
<dbReference type="OMA" id="FYPHYSE"/>
<feature type="region of interest" description="Disordered" evidence="1">
    <location>
        <begin position="1"/>
        <end position="61"/>
    </location>
</feature>
<dbReference type="PANTHER" id="PTHR35596:SF1">
    <property type="entry name" value="MICROBIAL-TYPE PARG CATALYTIC DOMAIN-CONTAINING PROTEIN"/>
    <property type="match status" value="1"/>
</dbReference>
<name>A0A1M2VIS1_TRAPU</name>
<protein>
    <recommendedName>
        <fullName evidence="2">Microbial-type PARG catalytic domain-containing protein</fullName>
    </recommendedName>
</protein>
<dbReference type="PANTHER" id="PTHR35596">
    <property type="entry name" value="DUF2263 DOMAIN-CONTAINING PROTEIN"/>
    <property type="match status" value="1"/>
</dbReference>
<dbReference type="EMBL" id="MNAD01001172">
    <property type="protein sequence ID" value="OJT07470.1"/>
    <property type="molecule type" value="Genomic_DNA"/>
</dbReference>
<feature type="compositionally biased region" description="Basic residues" evidence="1">
    <location>
        <begin position="1"/>
        <end position="16"/>
    </location>
</feature>
<dbReference type="InterPro" id="IPR012664">
    <property type="entry name" value="CHP02452"/>
</dbReference>
<comment type="caution">
    <text evidence="3">The sequence shown here is derived from an EMBL/GenBank/DDBJ whole genome shotgun (WGS) entry which is preliminary data.</text>
</comment>
<dbReference type="InterPro" id="IPR043472">
    <property type="entry name" value="Macro_dom-like"/>
</dbReference>
<dbReference type="InterPro" id="IPR019261">
    <property type="entry name" value="PARG_cat_microbial"/>
</dbReference>
<evidence type="ECO:0000259" key="2">
    <source>
        <dbReference type="Pfam" id="PF10021"/>
    </source>
</evidence>
<evidence type="ECO:0000313" key="4">
    <source>
        <dbReference type="Proteomes" id="UP000184267"/>
    </source>
</evidence>
<dbReference type="STRING" id="154538.A0A1M2VIS1"/>
<dbReference type="OrthoDB" id="9985428at2759"/>
<dbReference type="NCBIfam" id="TIGR02452">
    <property type="entry name" value="TIGR02452 family protein"/>
    <property type="match status" value="1"/>
</dbReference>
<evidence type="ECO:0000256" key="1">
    <source>
        <dbReference type="SAM" id="MobiDB-lite"/>
    </source>
</evidence>
<keyword evidence="4" id="KW-1185">Reference proteome</keyword>
<feature type="compositionally biased region" description="Polar residues" evidence="1">
    <location>
        <begin position="51"/>
        <end position="61"/>
    </location>
</feature>